<dbReference type="EMBL" id="GL434942">
    <property type="protein sequence ID" value="EFN74288.1"/>
    <property type="molecule type" value="Genomic_DNA"/>
</dbReference>
<dbReference type="OMA" id="HHTTSIV"/>
<accession>E1ZX02</accession>
<feature type="non-terminal residue" evidence="4">
    <location>
        <position position="50"/>
    </location>
</feature>
<dbReference type="AlphaFoldDB" id="E1ZX02"/>
<dbReference type="Proteomes" id="UP000000311">
    <property type="component" value="Unassembled WGS sequence"/>
</dbReference>
<dbReference type="GO" id="GO:0046872">
    <property type="term" value="F:metal ion binding"/>
    <property type="evidence" value="ECO:0007669"/>
    <property type="project" value="UniProtKB-KW"/>
</dbReference>
<keyword evidence="5" id="KW-1185">Reference proteome</keyword>
<proteinExistence type="predicted"/>
<sequence length="50" mass="5762">FDRVIGCIDGSYINIRTPAHKSRTTYANRHHTTSIVLQAVCDDRKRFLDV</sequence>
<evidence type="ECO:0000256" key="2">
    <source>
        <dbReference type="ARBA" id="ARBA00022723"/>
    </source>
</evidence>
<reference evidence="4 5" key="1">
    <citation type="journal article" date="2010" name="Science">
        <title>Genomic comparison of the ants Camponotus floridanus and Harpegnathos saltator.</title>
        <authorList>
            <person name="Bonasio R."/>
            <person name="Zhang G."/>
            <person name="Ye C."/>
            <person name="Mutti N.S."/>
            <person name="Fang X."/>
            <person name="Qin N."/>
            <person name="Donahue G."/>
            <person name="Yang P."/>
            <person name="Li Q."/>
            <person name="Li C."/>
            <person name="Zhang P."/>
            <person name="Huang Z."/>
            <person name="Berger S.L."/>
            <person name="Reinberg D."/>
            <person name="Wang J."/>
            <person name="Liebig J."/>
        </authorList>
    </citation>
    <scope>NUCLEOTIDE SEQUENCE [LARGE SCALE GENOMIC DNA]</scope>
    <source>
        <strain evidence="5">C129</strain>
    </source>
</reference>
<feature type="non-terminal residue" evidence="4">
    <location>
        <position position="1"/>
    </location>
</feature>
<dbReference type="InParanoid" id="E1ZX02"/>
<gene>
    <name evidence="4" type="ORF">EAG_04572</name>
</gene>
<dbReference type="Pfam" id="PF13359">
    <property type="entry name" value="DDE_Tnp_4"/>
    <property type="match status" value="1"/>
</dbReference>
<name>E1ZX02_CAMFO</name>
<evidence type="ECO:0000259" key="3">
    <source>
        <dbReference type="Pfam" id="PF13359"/>
    </source>
</evidence>
<feature type="domain" description="DDE Tnp4" evidence="3">
    <location>
        <begin position="8"/>
        <end position="50"/>
    </location>
</feature>
<keyword evidence="2" id="KW-0479">Metal-binding</keyword>
<evidence type="ECO:0000313" key="5">
    <source>
        <dbReference type="Proteomes" id="UP000000311"/>
    </source>
</evidence>
<organism evidence="5">
    <name type="scientific">Camponotus floridanus</name>
    <name type="common">Florida carpenter ant</name>
    <dbReference type="NCBI Taxonomy" id="104421"/>
    <lineage>
        <taxon>Eukaryota</taxon>
        <taxon>Metazoa</taxon>
        <taxon>Ecdysozoa</taxon>
        <taxon>Arthropoda</taxon>
        <taxon>Hexapoda</taxon>
        <taxon>Insecta</taxon>
        <taxon>Pterygota</taxon>
        <taxon>Neoptera</taxon>
        <taxon>Endopterygota</taxon>
        <taxon>Hymenoptera</taxon>
        <taxon>Apocrita</taxon>
        <taxon>Aculeata</taxon>
        <taxon>Formicoidea</taxon>
        <taxon>Formicidae</taxon>
        <taxon>Formicinae</taxon>
        <taxon>Camponotus</taxon>
    </lineage>
</organism>
<protein>
    <recommendedName>
        <fullName evidence="3">DDE Tnp4 domain-containing protein</fullName>
    </recommendedName>
</protein>
<evidence type="ECO:0000313" key="4">
    <source>
        <dbReference type="EMBL" id="EFN74288.1"/>
    </source>
</evidence>
<evidence type="ECO:0000256" key="1">
    <source>
        <dbReference type="ARBA" id="ARBA00001968"/>
    </source>
</evidence>
<comment type="cofactor">
    <cofactor evidence="1">
        <name>a divalent metal cation</name>
        <dbReference type="ChEBI" id="CHEBI:60240"/>
    </cofactor>
</comment>
<dbReference type="InterPro" id="IPR027806">
    <property type="entry name" value="HARBI1_dom"/>
</dbReference>